<reference evidence="3 4" key="1">
    <citation type="submission" date="2014-02" db="EMBL/GenBank/DDBJ databases">
        <title>Draft genome sequence of Lysinibacillus manganicus DSM 26584T.</title>
        <authorList>
            <person name="Zhang F."/>
            <person name="Wang G."/>
            <person name="Zhang L."/>
        </authorList>
    </citation>
    <scope>NUCLEOTIDE SEQUENCE [LARGE SCALE GENOMIC DNA]</scope>
    <source>
        <strain evidence="3 4">DSM 26584</strain>
    </source>
</reference>
<feature type="transmembrane region" description="Helical" evidence="1">
    <location>
        <begin position="59"/>
        <end position="80"/>
    </location>
</feature>
<evidence type="ECO:0000256" key="1">
    <source>
        <dbReference type="SAM" id="Phobius"/>
    </source>
</evidence>
<feature type="domain" description="DUF4190" evidence="2">
    <location>
        <begin position="14"/>
        <end position="78"/>
    </location>
</feature>
<gene>
    <name evidence="3" type="ORF">CD29_12855</name>
</gene>
<comment type="caution">
    <text evidence="3">The sequence shown here is derived from an EMBL/GenBank/DDBJ whole genome shotgun (WGS) entry which is preliminary data.</text>
</comment>
<dbReference type="RefSeq" id="WP_036187250.1">
    <property type="nucleotide sequence ID" value="NZ_AVDA01000014.1"/>
</dbReference>
<keyword evidence="1" id="KW-1133">Transmembrane helix</keyword>
<organism evidence="3 4">
    <name type="scientific">Ureibacillus manganicus DSM 26584</name>
    <dbReference type="NCBI Taxonomy" id="1384049"/>
    <lineage>
        <taxon>Bacteria</taxon>
        <taxon>Bacillati</taxon>
        <taxon>Bacillota</taxon>
        <taxon>Bacilli</taxon>
        <taxon>Bacillales</taxon>
        <taxon>Caryophanaceae</taxon>
        <taxon>Ureibacillus</taxon>
    </lineage>
</organism>
<dbReference type="Proteomes" id="UP000030416">
    <property type="component" value="Unassembled WGS sequence"/>
</dbReference>
<dbReference type="EMBL" id="JPVN01000014">
    <property type="protein sequence ID" value="KGR78038.1"/>
    <property type="molecule type" value="Genomic_DNA"/>
</dbReference>
<feature type="transmembrane region" description="Helical" evidence="1">
    <location>
        <begin position="12"/>
        <end position="30"/>
    </location>
</feature>
<proteinExistence type="predicted"/>
<evidence type="ECO:0000313" key="3">
    <source>
        <dbReference type="EMBL" id="KGR78038.1"/>
    </source>
</evidence>
<dbReference type="AlphaFoldDB" id="A0A0A3I5R4"/>
<sequence length="82" mass="8600">MSNQEQNLSTNGFAIGSLIIGCLSIIGLIFSQDGRLLSIMGILLGIIGLKEVKQFKQKGTKLALVGIILNCIGLVGGIAMKL</sequence>
<feature type="transmembrane region" description="Helical" evidence="1">
    <location>
        <begin position="36"/>
        <end position="52"/>
    </location>
</feature>
<dbReference type="STRING" id="1384049.CD29_12855"/>
<name>A0A0A3I5R4_9BACL</name>
<keyword evidence="1" id="KW-0472">Membrane</keyword>
<evidence type="ECO:0000313" key="4">
    <source>
        <dbReference type="Proteomes" id="UP000030416"/>
    </source>
</evidence>
<keyword evidence="4" id="KW-1185">Reference proteome</keyword>
<dbReference type="InterPro" id="IPR025241">
    <property type="entry name" value="DUF4190"/>
</dbReference>
<dbReference type="Pfam" id="PF13828">
    <property type="entry name" value="DUF4190"/>
    <property type="match status" value="1"/>
</dbReference>
<accession>A0A0A3I5R4</accession>
<evidence type="ECO:0000259" key="2">
    <source>
        <dbReference type="Pfam" id="PF13828"/>
    </source>
</evidence>
<protein>
    <recommendedName>
        <fullName evidence="2">DUF4190 domain-containing protein</fullName>
    </recommendedName>
</protein>
<keyword evidence="1" id="KW-0812">Transmembrane</keyword>